<reference evidence="1" key="1">
    <citation type="journal article" date="2020" name="Nature">
        <title>Giant virus diversity and host interactions through global metagenomics.</title>
        <authorList>
            <person name="Schulz F."/>
            <person name="Roux S."/>
            <person name="Paez-Espino D."/>
            <person name="Jungbluth S."/>
            <person name="Walsh D.A."/>
            <person name="Denef V.J."/>
            <person name="McMahon K.D."/>
            <person name="Konstantinidis K.T."/>
            <person name="Eloe-Fadrosh E.A."/>
            <person name="Kyrpides N.C."/>
            <person name="Woyke T."/>
        </authorList>
    </citation>
    <scope>NUCLEOTIDE SEQUENCE</scope>
    <source>
        <strain evidence="1">GVMAG-S-3300013014-104</strain>
    </source>
</reference>
<proteinExistence type="predicted"/>
<organism evidence="1">
    <name type="scientific">viral metagenome</name>
    <dbReference type="NCBI Taxonomy" id="1070528"/>
    <lineage>
        <taxon>unclassified sequences</taxon>
        <taxon>metagenomes</taxon>
        <taxon>organismal metagenomes</taxon>
    </lineage>
</organism>
<accession>A0A6C0KQD2</accession>
<name>A0A6C0KQD2_9ZZZZ</name>
<dbReference type="AlphaFoldDB" id="A0A6C0KQD2"/>
<protein>
    <submittedName>
        <fullName evidence="1">Uncharacterized protein</fullName>
    </submittedName>
</protein>
<sequence>MNIHSFSDEPTSLRQQITYERSYERNIPSQPLQPYLDARPVQTKFSIFPIIDPRMQIQTPLIQQATYSPETVFNPGNDFGPWSGYSSNVNKESELKNQIYANTYCSQASYIPSSNSSLYKINWQNQYRPEQPFPDLFKTEQFCPVNPNLNPNVVGFALFNNSTRSQTKDLTK</sequence>
<dbReference type="EMBL" id="MN740948">
    <property type="protein sequence ID" value="QHU19346.1"/>
    <property type="molecule type" value="Genomic_DNA"/>
</dbReference>
<evidence type="ECO:0000313" key="1">
    <source>
        <dbReference type="EMBL" id="QHU19346.1"/>
    </source>
</evidence>